<dbReference type="AlphaFoldDB" id="A0A3P7M851"/>
<gene>
    <name evidence="2" type="ORF">DILT_LOCUS14648</name>
</gene>
<keyword evidence="3" id="KW-1185">Reference proteome</keyword>
<evidence type="ECO:0000313" key="3">
    <source>
        <dbReference type="Proteomes" id="UP000281553"/>
    </source>
</evidence>
<feature type="compositionally biased region" description="Low complexity" evidence="1">
    <location>
        <begin position="77"/>
        <end position="97"/>
    </location>
</feature>
<dbReference type="Proteomes" id="UP000281553">
    <property type="component" value="Unassembled WGS sequence"/>
</dbReference>
<feature type="non-terminal residue" evidence="2">
    <location>
        <position position="110"/>
    </location>
</feature>
<protein>
    <submittedName>
        <fullName evidence="2">Uncharacterized protein</fullName>
    </submittedName>
</protein>
<sequence>MAPPGFAYGSIARSLPLTATPQNVYSLGNFGNFLGGNTLPGTGQPPAGNFQLPTMRMPPPPFGLMNMPPSTNAGGMPTPSWQQQQQQPNPPSLSGQQAAFLAGVNPLGQA</sequence>
<name>A0A3P7M851_DIBLA</name>
<feature type="region of interest" description="Disordered" evidence="1">
    <location>
        <begin position="38"/>
        <end position="110"/>
    </location>
</feature>
<accession>A0A3P7M851</accession>
<evidence type="ECO:0000313" key="2">
    <source>
        <dbReference type="EMBL" id="VDN25585.1"/>
    </source>
</evidence>
<reference evidence="2 3" key="1">
    <citation type="submission" date="2018-11" db="EMBL/GenBank/DDBJ databases">
        <authorList>
            <consortium name="Pathogen Informatics"/>
        </authorList>
    </citation>
    <scope>NUCLEOTIDE SEQUENCE [LARGE SCALE GENOMIC DNA]</scope>
</reference>
<evidence type="ECO:0000256" key="1">
    <source>
        <dbReference type="SAM" id="MobiDB-lite"/>
    </source>
</evidence>
<dbReference type="EMBL" id="UYRU01075218">
    <property type="protein sequence ID" value="VDN25585.1"/>
    <property type="molecule type" value="Genomic_DNA"/>
</dbReference>
<organism evidence="2 3">
    <name type="scientific">Dibothriocephalus latus</name>
    <name type="common">Fish tapeworm</name>
    <name type="synonym">Diphyllobothrium latum</name>
    <dbReference type="NCBI Taxonomy" id="60516"/>
    <lineage>
        <taxon>Eukaryota</taxon>
        <taxon>Metazoa</taxon>
        <taxon>Spiralia</taxon>
        <taxon>Lophotrochozoa</taxon>
        <taxon>Platyhelminthes</taxon>
        <taxon>Cestoda</taxon>
        <taxon>Eucestoda</taxon>
        <taxon>Diphyllobothriidea</taxon>
        <taxon>Diphyllobothriidae</taxon>
        <taxon>Dibothriocephalus</taxon>
    </lineage>
</organism>
<proteinExistence type="predicted"/>